<dbReference type="InterPro" id="IPR036291">
    <property type="entry name" value="NAD(P)-bd_dom_sf"/>
</dbReference>
<accession>A0AAX1N100</accession>
<dbReference type="SUPFAM" id="SSF51735">
    <property type="entry name" value="NAD(P)-binding Rossmann-fold domains"/>
    <property type="match status" value="1"/>
</dbReference>
<dbReference type="RefSeq" id="WP_169662778.1">
    <property type="nucleotide sequence ID" value="NZ_CP076132.1"/>
</dbReference>
<gene>
    <name evidence="4" type="ORF">KMW28_16570</name>
</gene>
<dbReference type="GO" id="GO:0016491">
    <property type="term" value="F:oxidoreductase activity"/>
    <property type="evidence" value="ECO:0007669"/>
    <property type="project" value="UniProtKB-KW"/>
</dbReference>
<dbReference type="PRINTS" id="PR00081">
    <property type="entry name" value="GDHRDH"/>
</dbReference>
<dbReference type="Proteomes" id="UP000678679">
    <property type="component" value="Chromosome 1"/>
</dbReference>
<dbReference type="Gene3D" id="3.40.50.720">
    <property type="entry name" value="NAD(P)-binding Rossmann-like Domain"/>
    <property type="match status" value="1"/>
</dbReference>
<dbReference type="PIRSF" id="PIRSF000126">
    <property type="entry name" value="11-beta-HSD1"/>
    <property type="match status" value="1"/>
</dbReference>
<organism evidence="4 5">
    <name type="scientific">Flammeovirga yaeyamensis</name>
    <dbReference type="NCBI Taxonomy" id="367791"/>
    <lineage>
        <taxon>Bacteria</taxon>
        <taxon>Pseudomonadati</taxon>
        <taxon>Bacteroidota</taxon>
        <taxon>Cytophagia</taxon>
        <taxon>Cytophagales</taxon>
        <taxon>Flammeovirgaceae</taxon>
        <taxon>Flammeovirga</taxon>
    </lineage>
</organism>
<dbReference type="KEGG" id="fya:KMW28_16570"/>
<proteinExistence type="inferred from homology"/>
<dbReference type="PANTHER" id="PTHR44196">
    <property type="entry name" value="DEHYDROGENASE/REDUCTASE SDR FAMILY MEMBER 7B"/>
    <property type="match status" value="1"/>
</dbReference>
<dbReference type="CDD" id="cd05233">
    <property type="entry name" value="SDR_c"/>
    <property type="match status" value="1"/>
</dbReference>
<evidence type="ECO:0000256" key="2">
    <source>
        <dbReference type="ARBA" id="ARBA00023002"/>
    </source>
</evidence>
<keyword evidence="2" id="KW-0560">Oxidoreductase</keyword>
<reference evidence="4 5" key="1">
    <citation type="submission" date="2021-05" db="EMBL/GenBank/DDBJ databases">
        <title>Comparative genomic studies on the polysaccharide-degrading batcterial strains of the Flammeovirga genus.</title>
        <authorList>
            <person name="Zewei F."/>
            <person name="Zheng Z."/>
            <person name="Yu L."/>
            <person name="Ruyue G."/>
            <person name="Yanhong M."/>
            <person name="Yuanyuan C."/>
            <person name="Jingyan G."/>
            <person name="Wenjun H."/>
        </authorList>
    </citation>
    <scope>NUCLEOTIDE SEQUENCE [LARGE SCALE GENOMIC DNA]</scope>
    <source>
        <strain evidence="4 5">NBRC:100898</strain>
    </source>
</reference>
<protein>
    <submittedName>
        <fullName evidence="4">SDR family NAD(P)-dependent oxidoreductase</fullName>
    </submittedName>
</protein>
<keyword evidence="5" id="KW-1185">Reference proteome</keyword>
<comment type="similarity">
    <text evidence="1 3">Belongs to the short-chain dehydrogenases/reductases (SDR) family.</text>
</comment>
<dbReference type="PANTHER" id="PTHR44196:SF2">
    <property type="entry name" value="SHORT-CHAIN DEHYDROGENASE-RELATED"/>
    <property type="match status" value="1"/>
</dbReference>
<dbReference type="GO" id="GO:0016020">
    <property type="term" value="C:membrane"/>
    <property type="evidence" value="ECO:0007669"/>
    <property type="project" value="TreeGrafter"/>
</dbReference>
<dbReference type="AlphaFoldDB" id="A0AAX1N100"/>
<dbReference type="PRINTS" id="PR00080">
    <property type="entry name" value="SDRFAMILY"/>
</dbReference>
<name>A0AAX1N100_9BACT</name>
<evidence type="ECO:0000313" key="4">
    <source>
        <dbReference type="EMBL" id="QWG01258.1"/>
    </source>
</evidence>
<evidence type="ECO:0000313" key="5">
    <source>
        <dbReference type="Proteomes" id="UP000678679"/>
    </source>
</evidence>
<dbReference type="EMBL" id="CP076132">
    <property type="protein sequence ID" value="QWG01258.1"/>
    <property type="molecule type" value="Genomic_DNA"/>
</dbReference>
<sequence length="267" mass="29961">MGTSDNNFIIITGASQGLGKEFARTCAQKGKDLILISLPKENIKNLALELSFKFKVSVYYYETDLTNQVELDQLIEKINQKHQIEVLINNAGIGGSRRFEEASEEYIQNIINLNVLALVKLTRGLLPNLKNKREAHILNISSVAAFGAMPFKTVYPASKAFVESFSLGLNEELKDSCVKVSVAHPGGMPTNEIVAQRIKQHSNILIRNTILSPSEVAEICLEEMYKGKARIIPGLMNRVCRYLIRMCPDKIRLPMVRRNLLQEINMA</sequence>
<evidence type="ECO:0000256" key="1">
    <source>
        <dbReference type="ARBA" id="ARBA00006484"/>
    </source>
</evidence>
<dbReference type="Pfam" id="PF00106">
    <property type="entry name" value="adh_short"/>
    <property type="match status" value="1"/>
</dbReference>
<dbReference type="InterPro" id="IPR002347">
    <property type="entry name" value="SDR_fam"/>
</dbReference>
<evidence type="ECO:0000256" key="3">
    <source>
        <dbReference type="RuleBase" id="RU000363"/>
    </source>
</evidence>